<dbReference type="Proteomes" id="UP001187192">
    <property type="component" value="Unassembled WGS sequence"/>
</dbReference>
<evidence type="ECO:0000259" key="2">
    <source>
        <dbReference type="PROSITE" id="PS51840"/>
    </source>
</evidence>
<evidence type="ECO:0000313" key="4">
    <source>
        <dbReference type="Proteomes" id="UP001187192"/>
    </source>
</evidence>
<dbReference type="EMBL" id="BTGU01000005">
    <property type="protein sequence ID" value="GMN36053.1"/>
    <property type="molecule type" value="Genomic_DNA"/>
</dbReference>
<dbReference type="AlphaFoldDB" id="A0AA88CV77"/>
<organism evidence="3 4">
    <name type="scientific">Ficus carica</name>
    <name type="common">Common fig</name>
    <dbReference type="NCBI Taxonomy" id="3494"/>
    <lineage>
        <taxon>Eukaryota</taxon>
        <taxon>Viridiplantae</taxon>
        <taxon>Streptophyta</taxon>
        <taxon>Embryophyta</taxon>
        <taxon>Tracheophyta</taxon>
        <taxon>Spermatophyta</taxon>
        <taxon>Magnoliopsida</taxon>
        <taxon>eudicotyledons</taxon>
        <taxon>Gunneridae</taxon>
        <taxon>Pentapetalae</taxon>
        <taxon>rosids</taxon>
        <taxon>fabids</taxon>
        <taxon>Rosales</taxon>
        <taxon>Moraceae</taxon>
        <taxon>Ficeae</taxon>
        <taxon>Ficus</taxon>
    </lineage>
</organism>
<dbReference type="PROSITE" id="PS51840">
    <property type="entry name" value="C2_NT"/>
    <property type="match status" value="1"/>
</dbReference>
<dbReference type="PANTHER" id="PTHR33414">
    <property type="entry name" value="PROTEIN PLASTID MOVEMENT IMPAIRED 1-RELATED 1"/>
    <property type="match status" value="1"/>
</dbReference>
<dbReference type="InterPro" id="IPR039614">
    <property type="entry name" value="PMI1-like"/>
</dbReference>
<evidence type="ECO:0000256" key="1">
    <source>
        <dbReference type="SAM" id="MobiDB-lite"/>
    </source>
</evidence>
<protein>
    <recommendedName>
        <fullName evidence="2">C2 NT-type domain-containing protein</fullName>
    </recommendedName>
</protein>
<dbReference type="InterPro" id="IPR019448">
    <property type="entry name" value="NT-C2"/>
</dbReference>
<keyword evidence="4" id="KW-1185">Reference proteome</keyword>
<proteinExistence type="predicted"/>
<reference evidence="3" key="1">
    <citation type="submission" date="2023-07" db="EMBL/GenBank/DDBJ databases">
        <title>draft genome sequence of fig (Ficus carica).</title>
        <authorList>
            <person name="Takahashi T."/>
            <person name="Nishimura K."/>
        </authorList>
    </citation>
    <scope>NUCLEOTIDE SEQUENCE</scope>
</reference>
<comment type="caution">
    <text evidence="3">The sequence shown here is derived from an EMBL/GenBank/DDBJ whole genome shotgun (WGS) entry which is preliminary data.</text>
</comment>
<name>A0AA88CV77_FICCA</name>
<dbReference type="Pfam" id="PF21745">
    <property type="entry name" value="PMI1_PMIR1-2_C"/>
    <property type="match status" value="1"/>
</dbReference>
<feature type="domain" description="C2 NT-type" evidence="2">
    <location>
        <begin position="89"/>
        <end position="237"/>
    </location>
</feature>
<gene>
    <name evidence="3" type="ORF">TIFTF001_005707</name>
</gene>
<dbReference type="Pfam" id="PF10358">
    <property type="entry name" value="NT-C2"/>
    <property type="match status" value="1"/>
</dbReference>
<feature type="region of interest" description="Disordered" evidence="1">
    <location>
        <begin position="40"/>
        <end position="69"/>
    </location>
</feature>
<sequence>MLRKLESRNSSIALGDSNNGQLLRDIEEISKALYLNKAPSNDVRSKSTGRVRLSESKSSINPRLRREDSSFKDKKSSSIWNWKKPLKALTHIGNKKFHCCFYLHVHSIEGLPPNFENLSLCVYWKRKNEVVQTSLSRVSRGAAEFDKTLMHQCSVYGSSGGPNHPVKYESKLFLLYASVMEAPGLDIGKQWVDLTSFLPRTLEELEGEKSRGKWTTSFNLSGKAKGASLNVSFGFWVMQDKLDNLSGNSNFPKLLSMVQSRSTMDNGISSSPSDFNRMLQHVGSIQGTANYGSDFLHQSFDVNVCREVLLRTGLELSKSINCLYQKLDEGSLCISTEVDSQQLEQYKPKLDFVSAEEKDGYGWDVTEVGIETSENEHLETDQGASHTFDGPTIETINVHEILNDCDLDFNKETILISKDENCTNCGDEVVVDDGKVETHSNFTRVLSMGELESAGNSQLTSEAADLDPSVDSRECIEQENHMEVKASYKANRSFKRSFSFDDVAESVASDFLNMLEVDHRPFSASSVSDPESPRELLLRQFEEEALASGDSIFYFDAKQEESEVGGNIATRLGCGDYSRDSELSLIVQDAEEEHKRDSELLKRRKAKILEDLETEALMRAWGLNEKDFQNSPRTCSGGFGSPIELPPQERYQLPPLEEGFGPYVELNNGGFLWSLSPSLFKNAKNEGSLIIQVSNPVVLPANMGNNVIEILQNLALVGAEKLYVQINELIPIEDITGKTIKQVACSAASSSMEPQRKVLLQHNSSGARKEFEGFQPGWDDNNLITGFLVDEIPLELVSLEDLSPMIVNHIEALFLECLKIQSRMSNEEPPSCLYPQFTLKTSASGDISDLLGLSITLDDWLRLDAGNIGDEDHSIKHILKVLDAHHAKCVDLASVKVKQNACLHEESGRKSSLLGNNLTIAHMVQLRNPLRNYEPVGVPMLLLIQAQRVSDHLMQKEETVKEDDDSPQFQISGVHLAGVNSVPPNKLLWGTTTQQQSGSRWLLASGMGRHTGYTSKSKAIVKSSPLGIAKVRPEDILWSISSNDHELGANWKDFVTSHSRNPDVILPK</sequence>
<evidence type="ECO:0000313" key="3">
    <source>
        <dbReference type="EMBL" id="GMN36053.1"/>
    </source>
</evidence>
<dbReference type="InterPro" id="IPR048972">
    <property type="entry name" value="PMI1_PMIR1-2_C"/>
</dbReference>
<accession>A0AA88CV77</accession>
<dbReference type="PANTHER" id="PTHR33414:SF10">
    <property type="entry name" value="PROTEIN PLASTID MOVEMENT IMPAIRED 1-RELATED 2"/>
    <property type="match status" value="1"/>
</dbReference>